<dbReference type="Proteomes" id="UP000676336">
    <property type="component" value="Unassembled WGS sequence"/>
</dbReference>
<name>A0A8S2Z2X3_9BILA</name>
<sequence length="63" mass="7076">PRRYYEGERDNSYDRGYDASSYGSSIPIGPSDAQSYHGLPPHVRVDDYGPSRSYDRHLSAPAI</sequence>
<proteinExistence type="predicted"/>
<evidence type="ECO:0000256" key="1">
    <source>
        <dbReference type="SAM" id="MobiDB-lite"/>
    </source>
</evidence>
<reference evidence="2" key="1">
    <citation type="submission" date="2021-02" db="EMBL/GenBank/DDBJ databases">
        <authorList>
            <person name="Nowell W R."/>
        </authorList>
    </citation>
    <scope>NUCLEOTIDE SEQUENCE</scope>
</reference>
<accession>A0A8S2Z2X3</accession>
<feature type="non-terminal residue" evidence="2">
    <location>
        <position position="1"/>
    </location>
</feature>
<evidence type="ECO:0000313" key="3">
    <source>
        <dbReference type="Proteomes" id="UP000676336"/>
    </source>
</evidence>
<feature type="compositionally biased region" description="Basic and acidic residues" evidence="1">
    <location>
        <begin position="1"/>
        <end position="17"/>
    </location>
</feature>
<feature type="region of interest" description="Disordered" evidence="1">
    <location>
        <begin position="1"/>
        <end position="63"/>
    </location>
</feature>
<feature type="non-terminal residue" evidence="2">
    <location>
        <position position="63"/>
    </location>
</feature>
<organism evidence="2 3">
    <name type="scientific">Rotaria magnacalcarata</name>
    <dbReference type="NCBI Taxonomy" id="392030"/>
    <lineage>
        <taxon>Eukaryota</taxon>
        <taxon>Metazoa</taxon>
        <taxon>Spiralia</taxon>
        <taxon>Gnathifera</taxon>
        <taxon>Rotifera</taxon>
        <taxon>Eurotatoria</taxon>
        <taxon>Bdelloidea</taxon>
        <taxon>Philodinida</taxon>
        <taxon>Philodinidae</taxon>
        <taxon>Rotaria</taxon>
    </lineage>
</organism>
<dbReference type="EMBL" id="CAJOBI010103457">
    <property type="protein sequence ID" value="CAF4598731.1"/>
    <property type="molecule type" value="Genomic_DNA"/>
</dbReference>
<feature type="compositionally biased region" description="Basic and acidic residues" evidence="1">
    <location>
        <begin position="43"/>
        <end position="63"/>
    </location>
</feature>
<evidence type="ECO:0000313" key="2">
    <source>
        <dbReference type="EMBL" id="CAF4598731.1"/>
    </source>
</evidence>
<dbReference type="AlphaFoldDB" id="A0A8S2Z2X3"/>
<protein>
    <submittedName>
        <fullName evidence="2">Uncharacterized protein</fullName>
    </submittedName>
</protein>
<comment type="caution">
    <text evidence="2">The sequence shown here is derived from an EMBL/GenBank/DDBJ whole genome shotgun (WGS) entry which is preliminary data.</text>
</comment>
<gene>
    <name evidence="2" type="ORF">SMN809_LOCUS38987</name>
</gene>
<feature type="compositionally biased region" description="Low complexity" evidence="1">
    <location>
        <begin position="20"/>
        <end position="31"/>
    </location>
</feature>